<dbReference type="InterPro" id="IPR014043">
    <property type="entry name" value="Acyl_transferase_dom"/>
</dbReference>
<feature type="domain" description="Malonyl-CoA:ACP transacylase (MAT)" evidence="1">
    <location>
        <begin position="6"/>
        <end position="306"/>
    </location>
</feature>
<dbReference type="AlphaFoldDB" id="A0A919KII7"/>
<name>A0A919KII7_9XANT</name>
<proteinExistence type="predicted"/>
<dbReference type="Gene3D" id="3.40.366.10">
    <property type="entry name" value="Malonyl-Coenzyme A Acyl Carrier Protein, domain 2"/>
    <property type="match status" value="1"/>
</dbReference>
<dbReference type="GO" id="GO:0006633">
    <property type="term" value="P:fatty acid biosynthetic process"/>
    <property type="evidence" value="ECO:0007669"/>
    <property type="project" value="TreeGrafter"/>
</dbReference>
<dbReference type="Gene3D" id="3.30.70.250">
    <property type="entry name" value="Malonyl-CoA ACP transacylase, ACP-binding"/>
    <property type="match status" value="1"/>
</dbReference>
<dbReference type="SMART" id="SM00827">
    <property type="entry name" value="PKS_AT"/>
    <property type="match status" value="1"/>
</dbReference>
<dbReference type="GO" id="GO:0004314">
    <property type="term" value="F:[acyl-carrier-protein] S-malonyltransferase activity"/>
    <property type="evidence" value="ECO:0007669"/>
    <property type="project" value="TreeGrafter"/>
</dbReference>
<dbReference type="InterPro" id="IPR016035">
    <property type="entry name" value="Acyl_Trfase/lysoPLipase"/>
</dbReference>
<dbReference type="PANTHER" id="PTHR42681">
    <property type="entry name" value="MALONYL-COA-ACYL CARRIER PROTEIN TRANSACYLASE, MITOCHONDRIAL"/>
    <property type="match status" value="1"/>
</dbReference>
<evidence type="ECO:0000313" key="3">
    <source>
        <dbReference type="Proteomes" id="UP000623958"/>
    </source>
</evidence>
<dbReference type="GO" id="GO:0005829">
    <property type="term" value="C:cytosol"/>
    <property type="evidence" value="ECO:0007669"/>
    <property type="project" value="TreeGrafter"/>
</dbReference>
<dbReference type="InterPro" id="IPR017554">
    <property type="entry name" value="Malonate_deCOase_MdcHsu"/>
</dbReference>
<reference evidence="2" key="2">
    <citation type="submission" date="2020-09" db="EMBL/GenBank/DDBJ databases">
        <authorList>
            <person name="Sun Q."/>
            <person name="Ohkuma M."/>
        </authorList>
    </citation>
    <scope>NUCLEOTIDE SEQUENCE</scope>
    <source>
        <strain evidence="2">JCM 13306</strain>
    </source>
</reference>
<dbReference type="InterPro" id="IPR050858">
    <property type="entry name" value="Mal-CoA-ACP_Trans/PKS_FabD"/>
</dbReference>
<dbReference type="PANTHER" id="PTHR42681:SF6">
    <property type="entry name" value="BLL0263 PROTEIN"/>
    <property type="match status" value="1"/>
</dbReference>
<comment type="caution">
    <text evidence="2">The sequence shown here is derived from an EMBL/GenBank/DDBJ whole genome shotgun (WGS) entry which is preliminary data.</text>
</comment>
<dbReference type="Proteomes" id="UP000623958">
    <property type="component" value="Unassembled WGS sequence"/>
</dbReference>
<dbReference type="RefSeq" id="WP_434029179.1">
    <property type="nucleotide sequence ID" value="NZ_BNBA01000012.1"/>
</dbReference>
<organism evidence="2 3">
    <name type="scientific">Xanthomonas boreopolis</name>
    <dbReference type="NCBI Taxonomy" id="86183"/>
    <lineage>
        <taxon>Bacteria</taxon>
        <taxon>Pseudomonadati</taxon>
        <taxon>Pseudomonadota</taxon>
        <taxon>Gammaproteobacteria</taxon>
        <taxon>Lysobacterales</taxon>
        <taxon>Lysobacteraceae</taxon>
        <taxon>Xanthomonas</taxon>
    </lineage>
</organism>
<dbReference type="SUPFAM" id="SSF52151">
    <property type="entry name" value="FabD/lysophospholipase-like"/>
    <property type="match status" value="1"/>
</dbReference>
<dbReference type="Pfam" id="PF00698">
    <property type="entry name" value="Acyl_transf_1"/>
    <property type="match status" value="1"/>
</dbReference>
<evidence type="ECO:0000313" key="2">
    <source>
        <dbReference type="EMBL" id="GHH53174.1"/>
    </source>
</evidence>
<dbReference type="InterPro" id="IPR001227">
    <property type="entry name" value="Ac_transferase_dom_sf"/>
</dbReference>
<dbReference type="SUPFAM" id="SSF55048">
    <property type="entry name" value="Probable ACP-binding domain of malonyl-CoA ACP transacylase"/>
    <property type="match status" value="1"/>
</dbReference>
<protein>
    <submittedName>
        <fullName evidence="2">Malonate decarboxylase subunit epsilon</fullName>
    </submittedName>
</protein>
<sequence length="311" mass="32323">MSLALLCPGQGGQHPRMFERVLAAPAAAPLLRAARKTLGRTPQALAGDEERYRNAIAQPLVCAAALAHWRALQPLLPAPGLALGYSVGELAAHAIAGSFDDATCLQLAARRAALMDAASPADAGLLAVVGLPRSALETLLHRYQAALAIDNGEDHAVLGGPRQALDALAAEARAQGARACPLPVSVPAHTPWLRAAADGFAQELDRASLRAPALAVLAGVDAQPARTPARVRDTLAAQIATTVRWRQAMAQALERGATVFLELGPGSALARMARELAPQAEARSVEDFQTLEGVAEWVQRACARAADSGVS</sequence>
<evidence type="ECO:0000259" key="1">
    <source>
        <dbReference type="SMART" id="SM00827"/>
    </source>
</evidence>
<reference evidence="2" key="1">
    <citation type="journal article" date="2014" name="Int. J. Syst. Evol. Microbiol.">
        <title>Complete genome sequence of Corynebacterium casei LMG S-19264T (=DSM 44701T), isolated from a smear-ripened cheese.</title>
        <authorList>
            <consortium name="US DOE Joint Genome Institute (JGI-PGF)"/>
            <person name="Walter F."/>
            <person name="Albersmeier A."/>
            <person name="Kalinowski J."/>
            <person name="Ruckert C."/>
        </authorList>
    </citation>
    <scope>NUCLEOTIDE SEQUENCE</scope>
    <source>
        <strain evidence="2">JCM 13306</strain>
    </source>
</reference>
<accession>A0A919KII7</accession>
<dbReference type="InterPro" id="IPR016036">
    <property type="entry name" value="Malonyl_transacylase_ACP-bd"/>
</dbReference>
<keyword evidence="3" id="KW-1185">Reference proteome</keyword>
<dbReference type="NCBIfam" id="TIGR03131">
    <property type="entry name" value="malonate_mdcH"/>
    <property type="match status" value="1"/>
</dbReference>
<dbReference type="EMBL" id="BNBA01000012">
    <property type="protein sequence ID" value="GHH53174.1"/>
    <property type="molecule type" value="Genomic_DNA"/>
</dbReference>
<gene>
    <name evidence="2" type="primary">mdcH</name>
    <name evidence="2" type="ORF">GCM10009090_18060</name>
</gene>